<accession>A0A0E0M913</accession>
<sequence length="779" mass="88333">MEKDKVQEAGIEKGEDNEPWTKRERKSGEIEGGGGDQPSRKKRDPEAVSRFKQRSPEWFAKFKEEYEEKVAEHPDVDWSDELAVDASSYRKDWEYVYRGVYGSFDKITTILPMRYNTVDPEPDNASEHDTVQIFRVKIRELRRGLQWPIHVFGLVAARDGIDHNRNVIFNRTRDECQLLTQEAPYLLLAGPTRAVVVLDPVDFEVALKVKGSVESEDKELSFLAVQLTRMSDIRETHLIKKEYTSKLSTLELTFGYVVRSVEATINVRVINGSWPEGFSAQITAHTSSLKDCRVLLLDCGDEMKKMPVDADGMIVLSRRVVSVEFEGKLEVSVVAFGSNNSVLEAEEGFSPKEDGESNVVLDFGFCKLEFADPIHPEPGAPSPSFVLLLPPHPDSADCKMNSKRRRSHSPVEHMEGNSKEIDISGRKDDSRDLENDTSNARSGRGHEYVRHSDRHSSGAPRDSRRHDDYRRYHDKRAHDNDRGHRTSRSEWESRADTYYDRTKRDGTSDRSRGDWRNDDEPLRREHRSKNQDKQEPSREYPRYDGEHDKYSDGRKQGHTSRRYPEEKESKYKETAKQEEALKNRSGKEIEKRSSIAEPEVGTREKRSLFSSVGPDFENAQLNEKADTSGKKPSHDCSNGGVLDNPASGFTVNSVDAAKVAAMKAAELVNKNLVGFGVGAGRLSTDQKKKLLWGNKKSNPPESSTHWDSNMFSDRERQEKFNKLMGVKSSNSSIAQEGKVDSKDGSSSDAKKQEELDTDLEKHYIAGLRRRDGRTVGLGL</sequence>
<dbReference type="STRING" id="4537.A0A0E0M913"/>
<evidence type="ECO:0000313" key="4">
    <source>
        <dbReference type="EnsemblPlants" id="OPUNC10G12390.1"/>
    </source>
</evidence>
<feature type="compositionally biased region" description="Basic and acidic residues" evidence="1">
    <location>
        <begin position="409"/>
        <end position="434"/>
    </location>
</feature>
<evidence type="ECO:0000313" key="5">
    <source>
        <dbReference type="Proteomes" id="UP000026962"/>
    </source>
</evidence>
<dbReference type="EnsemblPlants" id="OPUNC10G12390.1">
    <property type="protein sequence ID" value="OPUNC10G12390.1"/>
    <property type="gene ID" value="OPUNC10G12390"/>
</dbReference>
<dbReference type="PANTHER" id="PTHR33065">
    <property type="entry name" value="OS07G0486400 PROTEIN"/>
    <property type="match status" value="1"/>
</dbReference>
<protein>
    <submittedName>
        <fullName evidence="4">Uncharacterized protein</fullName>
    </submittedName>
</protein>
<evidence type="ECO:0000259" key="2">
    <source>
        <dbReference type="Pfam" id="PF15477"/>
    </source>
</evidence>
<dbReference type="Gramene" id="OPUNC10G12390.1">
    <property type="protein sequence ID" value="OPUNC10G12390.1"/>
    <property type="gene ID" value="OPUNC10G12390"/>
</dbReference>
<dbReference type="PANTHER" id="PTHR33065:SF61">
    <property type="entry name" value="EXPRESSED PROTEIN"/>
    <property type="match status" value="1"/>
</dbReference>
<feature type="domain" description="DUF6598" evidence="3">
    <location>
        <begin position="130"/>
        <end position="369"/>
    </location>
</feature>
<dbReference type="AlphaFoldDB" id="A0A0E0M913"/>
<name>A0A0E0M913_ORYPU</name>
<feature type="compositionally biased region" description="Basic and acidic residues" evidence="1">
    <location>
        <begin position="562"/>
        <end position="607"/>
    </location>
</feature>
<feature type="region of interest" description="Disordered" evidence="1">
    <location>
        <begin position="396"/>
        <end position="645"/>
    </location>
</feature>
<organism evidence="4">
    <name type="scientific">Oryza punctata</name>
    <name type="common">Red rice</name>
    <dbReference type="NCBI Taxonomy" id="4537"/>
    <lineage>
        <taxon>Eukaryota</taxon>
        <taxon>Viridiplantae</taxon>
        <taxon>Streptophyta</taxon>
        <taxon>Embryophyta</taxon>
        <taxon>Tracheophyta</taxon>
        <taxon>Spermatophyta</taxon>
        <taxon>Magnoliopsida</taxon>
        <taxon>Liliopsida</taxon>
        <taxon>Poales</taxon>
        <taxon>Poaceae</taxon>
        <taxon>BOP clade</taxon>
        <taxon>Oryzoideae</taxon>
        <taxon>Oryzeae</taxon>
        <taxon>Oryzinae</taxon>
        <taxon>Oryza</taxon>
    </lineage>
</organism>
<feature type="region of interest" description="Disordered" evidence="1">
    <location>
        <begin position="1"/>
        <end position="51"/>
    </location>
</feature>
<feature type="compositionally biased region" description="Basic and acidic residues" evidence="1">
    <location>
        <begin position="737"/>
        <end position="760"/>
    </location>
</feature>
<dbReference type="Pfam" id="PF15477">
    <property type="entry name" value="SMAP"/>
    <property type="match status" value="1"/>
</dbReference>
<dbReference type="InterPro" id="IPR028124">
    <property type="entry name" value="SMAP_dom"/>
</dbReference>
<keyword evidence="5" id="KW-1185">Reference proteome</keyword>
<feature type="compositionally biased region" description="Basic and acidic residues" evidence="1">
    <location>
        <begin position="712"/>
        <end position="721"/>
    </location>
</feature>
<feature type="compositionally biased region" description="Basic and acidic residues" evidence="1">
    <location>
        <begin position="444"/>
        <end position="555"/>
    </location>
</feature>
<feature type="compositionally biased region" description="Basic and acidic residues" evidence="1">
    <location>
        <begin position="623"/>
        <end position="634"/>
    </location>
</feature>
<dbReference type="eggNOG" id="ENOG502QRYB">
    <property type="taxonomic scope" value="Eukaryota"/>
</dbReference>
<proteinExistence type="predicted"/>
<feature type="compositionally biased region" description="Polar residues" evidence="1">
    <location>
        <begin position="695"/>
        <end position="711"/>
    </location>
</feature>
<dbReference type="Pfam" id="PF20241">
    <property type="entry name" value="DUF6598"/>
    <property type="match status" value="1"/>
</dbReference>
<dbReference type="HOGENOM" id="CLU_393510_0_0_1"/>
<evidence type="ECO:0000256" key="1">
    <source>
        <dbReference type="SAM" id="MobiDB-lite"/>
    </source>
</evidence>
<feature type="compositionally biased region" description="Basic and acidic residues" evidence="1">
    <location>
        <begin position="1"/>
        <end position="29"/>
    </location>
</feature>
<reference evidence="4" key="1">
    <citation type="submission" date="2015-04" db="UniProtKB">
        <authorList>
            <consortium name="EnsemblPlants"/>
        </authorList>
    </citation>
    <scope>IDENTIFICATION</scope>
</reference>
<reference evidence="4" key="2">
    <citation type="submission" date="2018-05" db="EMBL/GenBank/DDBJ databases">
        <title>OpunRS2 (Oryza punctata Reference Sequence Version 2).</title>
        <authorList>
            <person name="Zhang J."/>
            <person name="Kudrna D."/>
            <person name="Lee S."/>
            <person name="Talag J."/>
            <person name="Welchert J."/>
            <person name="Wing R.A."/>
        </authorList>
    </citation>
    <scope>NUCLEOTIDE SEQUENCE [LARGE SCALE GENOMIC DNA]</scope>
</reference>
<dbReference type="InterPro" id="IPR046533">
    <property type="entry name" value="DUF6598"/>
</dbReference>
<evidence type="ECO:0000259" key="3">
    <source>
        <dbReference type="Pfam" id="PF20241"/>
    </source>
</evidence>
<dbReference type="Proteomes" id="UP000026962">
    <property type="component" value="Chromosome 10"/>
</dbReference>
<feature type="region of interest" description="Disordered" evidence="1">
    <location>
        <begin position="691"/>
        <end position="760"/>
    </location>
</feature>
<feature type="domain" description="Small acidic protein-like" evidence="2">
    <location>
        <begin position="706"/>
        <end position="778"/>
    </location>
</feature>